<dbReference type="PIRSF" id="PIRSF000887">
    <property type="entry name" value="Pesterase_MJ0037"/>
    <property type="match status" value="1"/>
</dbReference>
<reference evidence="2 3" key="1">
    <citation type="submission" date="2018-06" db="EMBL/GenBank/DDBJ databases">
        <title>Genomic Encyclopedia of Archaeal and Bacterial Type Strains, Phase II (KMG-II): from individual species to whole genera.</title>
        <authorList>
            <person name="Goeker M."/>
        </authorList>
    </citation>
    <scope>NUCLEOTIDE SEQUENCE [LARGE SCALE GENOMIC DNA]</scope>
    <source>
        <strain evidence="2 3">DSM 29821</strain>
    </source>
</reference>
<dbReference type="SUPFAM" id="SSF56300">
    <property type="entry name" value="Metallo-dependent phosphatases"/>
    <property type="match status" value="1"/>
</dbReference>
<dbReference type="RefSeq" id="WP_111591743.1">
    <property type="nucleotide sequence ID" value="NZ_QLMA01000003.1"/>
</dbReference>
<evidence type="ECO:0000259" key="1">
    <source>
        <dbReference type="Pfam" id="PF00149"/>
    </source>
</evidence>
<organism evidence="2 3">
    <name type="scientific">Chitinophaga dinghuensis</name>
    <dbReference type="NCBI Taxonomy" id="1539050"/>
    <lineage>
        <taxon>Bacteria</taxon>
        <taxon>Pseudomonadati</taxon>
        <taxon>Bacteroidota</taxon>
        <taxon>Chitinophagia</taxon>
        <taxon>Chitinophagales</taxon>
        <taxon>Chitinophagaceae</taxon>
        <taxon>Chitinophaga</taxon>
    </lineage>
</organism>
<dbReference type="NCBIfam" id="TIGR04123">
    <property type="entry name" value="P_estr_lig_assc"/>
    <property type="match status" value="1"/>
</dbReference>
<dbReference type="InterPro" id="IPR024173">
    <property type="entry name" value="Pesterase_MJ0037-like"/>
</dbReference>
<dbReference type="Gene3D" id="3.60.21.10">
    <property type="match status" value="1"/>
</dbReference>
<name>A0A327WAK4_9BACT</name>
<feature type="domain" description="Calcineurin-like phosphoesterase" evidence="1">
    <location>
        <begin position="29"/>
        <end position="154"/>
    </location>
</feature>
<keyword evidence="3" id="KW-1185">Reference proteome</keyword>
<comment type="caution">
    <text evidence="2">The sequence shown here is derived from an EMBL/GenBank/DDBJ whole genome shotgun (WGS) entry which is preliminary data.</text>
</comment>
<dbReference type="GO" id="GO:0016787">
    <property type="term" value="F:hydrolase activity"/>
    <property type="evidence" value="ECO:0007669"/>
    <property type="project" value="InterPro"/>
</dbReference>
<dbReference type="Proteomes" id="UP000249819">
    <property type="component" value="Unassembled WGS sequence"/>
</dbReference>
<gene>
    <name evidence="2" type="ORF">CLV59_10335</name>
</gene>
<dbReference type="InterPro" id="IPR029052">
    <property type="entry name" value="Metallo-depent_PP-like"/>
</dbReference>
<dbReference type="GO" id="GO:0016874">
    <property type="term" value="F:ligase activity"/>
    <property type="evidence" value="ECO:0007669"/>
    <property type="project" value="UniProtKB-KW"/>
</dbReference>
<dbReference type="EMBL" id="QLMA01000003">
    <property type="protein sequence ID" value="RAJ83078.1"/>
    <property type="molecule type" value="Genomic_DNA"/>
</dbReference>
<protein>
    <submittedName>
        <fullName evidence="2">DNA ligase-associated metallophosphoesterase</fullName>
    </submittedName>
</protein>
<dbReference type="OrthoDB" id="9795838at2"/>
<dbReference type="InterPro" id="IPR026336">
    <property type="entry name" value="PdeM-like"/>
</dbReference>
<evidence type="ECO:0000313" key="3">
    <source>
        <dbReference type="Proteomes" id="UP000249819"/>
    </source>
</evidence>
<dbReference type="PANTHER" id="PTHR39323">
    <property type="entry name" value="BLR1149 PROTEIN"/>
    <property type="match status" value="1"/>
</dbReference>
<dbReference type="AlphaFoldDB" id="A0A327WAK4"/>
<dbReference type="Pfam" id="PF00149">
    <property type="entry name" value="Metallophos"/>
    <property type="match status" value="1"/>
</dbReference>
<evidence type="ECO:0000313" key="2">
    <source>
        <dbReference type="EMBL" id="RAJ83078.1"/>
    </source>
</evidence>
<accession>A0A327WAK4</accession>
<keyword evidence="2" id="KW-0436">Ligase</keyword>
<dbReference type="PANTHER" id="PTHR39323:SF1">
    <property type="entry name" value="BLR1149 PROTEIN"/>
    <property type="match status" value="1"/>
</dbReference>
<proteinExistence type="predicted"/>
<sequence>MTGEIFFYRSQHWQLLPERAIYWQEEQALIVSDLHLGKATHFRKSGIAVPAGIVAEDLFRLQRLITRYQPTQIIITGDMFHSHENKEVDYFEVWRRQFPNIRFHLVVGNHDIMPEEIYSRLNIHISPTLTLRNIHFIHEPCGHDNGYTYTFSGHLHPGYVMAGMARQRLRLPCFYFSRHCCILPAFGEFTGLASMNAEVDEPVFVIAGDSVVRAQ</sequence>
<dbReference type="InterPro" id="IPR004843">
    <property type="entry name" value="Calcineurin-like_PHP"/>
</dbReference>